<evidence type="ECO:0000313" key="2">
    <source>
        <dbReference type="Proteomes" id="UP000024404"/>
    </source>
</evidence>
<organism evidence="1 2">
    <name type="scientific">Onchocerca volvulus</name>
    <dbReference type="NCBI Taxonomy" id="6282"/>
    <lineage>
        <taxon>Eukaryota</taxon>
        <taxon>Metazoa</taxon>
        <taxon>Ecdysozoa</taxon>
        <taxon>Nematoda</taxon>
        <taxon>Chromadorea</taxon>
        <taxon>Rhabditida</taxon>
        <taxon>Spirurina</taxon>
        <taxon>Spiruromorpha</taxon>
        <taxon>Filarioidea</taxon>
        <taxon>Onchocercidae</taxon>
        <taxon>Onchocerca</taxon>
    </lineage>
</organism>
<proteinExistence type="predicted"/>
<evidence type="ECO:0000313" key="1">
    <source>
        <dbReference type="EnsemblMetazoa" id="OVOC5870.1"/>
    </source>
</evidence>
<dbReference type="AlphaFoldDB" id="A0A8R1TVQ7"/>
<reference evidence="2" key="1">
    <citation type="submission" date="2013-10" db="EMBL/GenBank/DDBJ databases">
        <title>Genome sequencing of Onchocerca volvulus.</title>
        <authorList>
            <person name="Cotton J."/>
            <person name="Tsai J."/>
            <person name="Stanley E."/>
            <person name="Tracey A."/>
            <person name="Holroyd N."/>
            <person name="Lustigman S."/>
            <person name="Berriman M."/>
        </authorList>
    </citation>
    <scope>NUCLEOTIDE SEQUENCE</scope>
</reference>
<dbReference type="EMBL" id="CMVM020000161">
    <property type="status" value="NOT_ANNOTATED_CDS"/>
    <property type="molecule type" value="Genomic_DNA"/>
</dbReference>
<sequence length="97" mass="11252">MMKKSLMPLIFYFLPISLFDISIGVAATVFITDIYFNINPDTLRIMLKMNSILRTTATILYTVFVLPPFREAIFDLLCIKRHQLIIVTHFSNNCFNS</sequence>
<protein>
    <recommendedName>
        <fullName evidence="3">Serpentine receptor class gamma</fullName>
    </recommendedName>
</protein>
<dbReference type="OMA" id="KVIWRIT"/>
<dbReference type="Proteomes" id="UP000024404">
    <property type="component" value="Unassembled WGS sequence"/>
</dbReference>
<dbReference type="EnsemblMetazoa" id="OVOC5870.1">
    <property type="protein sequence ID" value="OVOC5870.1"/>
    <property type="gene ID" value="WBGene00242679"/>
</dbReference>
<evidence type="ECO:0008006" key="3">
    <source>
        <dbReference type="Google" id="ProtNLM"/>
    </source>
</evidence>
<accession>A0A8R1TVQ7</accession>
<reference evidence="1" key="2">
    <citation type="submission" date="2022-06" db="UniProtKB">
        <authorList>
            <consortium name="EnsemblMetazoa"/>
        </authorList>
    </citation>
    <scope>IDENTIFICATION</scope>
</reference>
<keyword evidence="2" id="KW-1185">Reference proteome</keyword>
<name>A0A8R1TVQ7_ONCVO</name>